<name>A0A7J6TI68_PEROL</name>
<evidence type="ECO:0000256" key="2">
    <source>
        <dbReference type="SAM" id="MobiDB-lite"/>
    </source>
</evidence>
<evidence type="ECO:0000256" key="3">
    <source>
        <dbReference type="SAM" id="SignalP"/>
    </source>
</evidence>
<evidence type="ECO:0000256" key="1">
    <source>
        <dbReference type="SAM" id="Coils"/>
    </source>
</evidence>
<dbReference type="PANTHER" id="PTHR31540:SF1">
    <property type="entry name" value="CENTROSOMAL PROTEIN OF 131 KDA"/>
    <property type="match status" value="1"/>
</dbReference>
<organism evidence="5 6">
    <name type="scientific">Perkinsus olseni</name>
    <name type="common">Perkinsus atlanticus</name>
    <dbReference type="NCBI Taxonomy" id="32597"/>
    <lineage>
        <taxon>Eukaryota</taxon>
        <taxon>Sar</taxon>
        <taxon>Alveolata</taxon>
        <taxon>Perkinsozoa</taxon>
        <taxon>Perkinsea</taxon>
        <taxon>Perkinsida</taxon>
        <taxon>Perkinsidae</taxon>
        <taxon>Perkinsus</taxon>
    </lineage>
</organism>
<dbReference type="InterPro" id="IPR049625">
    <property type="entry name" value="Glyco_transf_61_cat"/>
</dbReference>
<evidence type="ECO:0000259" key="4">
    <source>
        <dbReference type="Pfam" id="PF04577"/>
    </source>
</evidence>
<feature type="region of interest" description="Disordered" evidence="2">
    <location>
        <begin position="835"/>
        <end position="869"/>
    </location>
</feature>
<feature type="coiled-coil region" evidence="1">
    <location>
        <begin position="895"/>
        <end position="972"/>
    </location>
</feature>
<dbReference type="PANTHER" id="PTHR31540">
    <property type="entry name" value="CENTROSOMAL PROTEIN OF 131 KDA"/>
    <property type="match status" value="1"/>
</dbReference>
<protein>
    <submittedName>
        <fullName evidence="5">5-azacytidine induced</fullName>
    </submittedName>
</protein>
<feature type="coiled-coil region" evidence="1">
    <location>
        <begin position="1079"/>
        <end position="1228"/>
    </location>
</feature>
<feature type="compositionally biased region" description="Polar residues" evidence="2">
    <location>
        <begin position="771"/>
        <end position="802"/>
    </location>
</feature>
<feature type="signal peptide" evidence="3">
    <location>
        <begin position="1"/>
        <end position="19"/>
    </location>
</feature>
<dbReference type="GO" id="GO:0016757">
    <property type="term" value="F:glycosyltransferase activity"/>
    <property type="evidence" value="ECO:0007669"/>
    <property type="project" value="InterPro"/>
</dbReference>
<sequence length="1419" mass="161035">MLWWCLGGGLLTTITLASATDDDYDVIYNSNLPLAISISKTTIEGFDPGLATCSGVEVSRARAMLDVALKETEHSVTEPLPGHLREAFDTFYVDHTTYGKDCPQAVMASCLIKTEHILQNVLKYSEREAKRDNAAFVFDIWETYYFYKYWLFDIYYDDYGDATVALDRVYQGWPLHSLEKKILRLYRHLWSQTFDTTNYCQCVEGYDYTLTMQGTLDTLLSEVESGRLSLDGLLSTMSDQTHCVRWQRESSEPLFWLQSLKSECVPGALLDFLTCWLYWLNEGHLGAILNIAETMAQLTTLATECLDDDVWAFHSDSTVLYNFARVAKAWGVVSSPVQVRDHTGRVIADAHSDAVNLSSLAWSPYPAADAELLSLGGSETPTKIDLPKACIHNEAVFVQDPIEGLPEELSAATENARVAVPVHPRDQDAATLRWSLRSALVIPMSGFYDNLWHNFHWLLRSFGRLGSLQPSEVRVVLLYVKLIENDMTTLTPRFTTSVGHPDRDLLKEWYGVYGPILSTISDLPPLLFTDPAADACYPTMRWGADDVRADRLSRNIDSNTTIRVARKLREALLRPGFPSTPIGGSKGLRMLIIQRRGGDGRIIRNADEVAKQLGAEVMSFSREKPLLEQAKIVGSVNVIIGAHGAALSWMLFAAPPAAVIELVAAEVPTAILTCSGKWNKDRSAGFSIYGGMARLVGVHHICLRMRTRLRDVLSLQDVSGWRSWDIWADYDMIASALRDLRALDHRFQQKERQKDASGEKMLHCYGENSEEVAQQSSTEAVQGSENRPPNQTGTEVPSSAAKSFTRHENAAAADSPLGSIISLIELAEEKSETVLEGIRGSGRESSTLTLSTDGQSPPGSVRDSARGGHEAKLHARISTLTAELAEKSSLVCELRQRVEDQEHEWLIKMRDAERQGDRKIQKVKRELMAKGERQLKMIDKLLVDKTELTRQCEQLVAELRASERRGEMLREEAEQHLIREVGKQKKIWMAQEKLRRSEWEATKTKEIKESTIRGLEPEVERILSEGRKEKQALLERHRETLEAQRAELVAQHSLQIEMKTEAVKKEYESLLMVERDRARRQVTEEAEKWNEQLRLLRSSTQQEIAEMRARAEEERNARDIEFREQLHQARVEEHTRLKEVEVRYEEELGRLKAAQEGEVKAMKREEQLEREAWMENIRGKLDDDLKEKAKEIRRACEEERDRQVAVVVDRLSREVVEAEHRAKASTMREWEEQKAGLLSDIAGFRAKVEGLEKEREGSLLVVEKLKGDMEASERELELARESLTLAQQERKDMLLAQERERGNALLELEGARRESADEREQLRREKAQLEGELAAVRSSTEEKLDEQQVRCDEAIRTLEGRVRRMLKRKDEVIEELRGKLTSAEAFAGELDGIVSRQREEIRSLTVSGTGRRSSRKGKV</sequence>
<proteinExistence type="predicted"/>
<evidence type="ECO:0000313" key="6">
    <source>
        <dbReference type="Proteomes" id="UP000574390"/>
    </source>
</evidence>
<gene>
    <name evidence="5" type="primary">AZI1_1</name>
    <name evidence="5" type="ORF">FOZ62_000829</name>
</gene>
<dbReference type="EMBL" id="JABANM010007274">
    <property type="protein sequence ID" value="KAF4744537.1"/>
    <property type="molecule type" value="Genomic_DNA"/>
</dbReference>
<accession>A0A7J6TI68</accession>
<feature type="coiled-coil region" evidence="1">
    <location>
        <begin position="1262"/>
        <end position="1375"/>
    </location>
</feature>
<comment type="caution">
    <text evidence="5">The sequence shown here is derived from an EMBL/GenBank/DDBJ whole genome shotgun (WGS) entry which is preliminary data.</text>
</comment>
<keyword evidence="1" id="KW-0175">Coiled coil</keyword>
<dbReference type="Pfam" id="PF04577">
    <property type="entry name" value="Glyco_transf_61"/>
    <property type="match status" value="1"/>
</dbReference>
<dbReference type="GO" id="GO:0005929">
    <property type="term" value="C:cilium"/>
    <property type="evidence" value="ECO:0007669"/>
    <property type="project" value="GOC"/>
</dbReference>
<dbReference type="Proteomes" id="UP000574390">
    <property type="component" value="Unassembled WGS sequence"/>
</dbReference>
<dbReference type="InterPro" id="IPR030465">
    <property type="entry name" value="CEP131"/>
</dbReference>
<feature type="domain" description="Glycosyltransferase 61 catalytic" evidence="4">
    <location>
        <begin position="456"/>
        <end position="660"/>
    </location>
</feature>
<feature type="compositionally biased region" description="Polar residues" evidence="2">
    <location>
        <begin position="843"/>
        <end position="858"/>
    </location>
</feature>
<feature type="chain" id="PRO_5029754063" evidence="3">
    <location>
        <begin position="20"/>
        <end position="1419"/>
    </location>
</feature>
<keyword evidence="3" id="KW-0732">Signal</keyword>
<dbReference type="GO" id="GO:0035735">
    <property type="term" value="P:intraciliary transport involved in cilium assembly"/>
    <property type="evidence" value="ECO:0007669"/>
    <property type="project" value="InterPro"/>
</dbReference>
<reference evidence="5 6" key="1">
    <citation type="submission" date="2020-04" db="EMBL/GenBank/DDBJ databases">
        <title>Perkinsus olseni comparative genomics.</title>
        <authorList>
            <person name="Bogema D.R."/>
        </authorList>
    </citation>
    <scope>NUCLEOTIDE SEQUENCE [LARGE SCALE GENOMIC DNA]</scope>
    <source>
        <strain evidence="5">ATCC PRA-205</strain>
    </source>
</reference>
<feature type="region of interest" description="Disordered" evidence="2">
    <location>
        <begin position="769"/>
        <end position="811"/>
    </location>
</feature>
<evidence type="ECO:0000313" key="5">
    <source>
        <dbReference type="EMBL" id="KAF4744537.1"/>
    </source>
</evidence>